<dbReference type="SUPFAM" id="SSF51735">
    <property type="entry name" value="NAD(P)-binding Rossmann-fold domains"/>
    <property type="match status" value="1"/>
</dbReference>
<sequence length="273" mass="28118">MLLVTGASGQLGSRVHARLLAAGVPALAGSRDPRRLGAGARALDFDDPATLDLSGVQTLVLVSAGYAEDDVVIARHDRVITAAEDQGVRHVVYTSLTAAGDHLGFALAHRWTERRLRAGRLGWTVLRNGLYAELFGRLASPLDGAVTAPFGDGALAAVAREDLAEVTAVVAADAAAHHGQTYELAGTAAFTAADLARAWGVARRPVSLQDHRAALAGAGLLPFQPPMLLSLFSAVAGGFLAGTVTDLPRLLPRRPLDALAVAVAAGRPSAVVG</sequence>
<dbReference type="InterPro" id="IPR036291">
    <property type="entry name" value="NAD(P)-bd_dom_sf"/>
</dbReference>
<organism evidence="2 3">
    <name type="scientific">Modestobacter roseus</name>
    <dbReference type="NCBI Taxonomy" id="1181884"/>
    <lineage>
        <taxon>Bacteria</taxon>
        <taxon>Bacillati</taxon>
        <taxon>Actinomycetota</taxon>
        <taxon>Actinomycetes</taxon>
        <taxon>Geodermatophilales</taxon>
        <taxon>Geodermatophilaceae</taxon>
        <taxon>Modestobacter</taxon>
    </lineage>
</organism>
<dbReference type="Gene3D" id="3.40.50.720">
    <property type="entry name" value="NAD(P)-binding Rossmann-like Domain"/>
    <property type="match status" value="1"/>
</dbReference>
<dbReference type="PANTHER" id="PTHR47129:SF1">
    <property type="entry name" value="NMRA-LIKE DOMAIN-CONTAINING PROTEIN"/>
    <property type="match status" value="1"/>
</dbReference>
<reference evidence="2 3" key="1">
    <citation type="submission" date="2019-07" db="EMBL/GenBank/DDBJ databases">
        <title>R&amp;d 2014.</title>
        <authorList>
            <person name="Klenk H.-P."/>
        </authorList>
    </citation>
    <scope>NUCLEOTIDE SEQUENCE [LARGE SCALE GENOMIC DNA]</scope>
    <source>
        <strain evidence="2 3">DSM 45764</strain>
    </source>
</reference>
<proteinExistence type="predicted"/>
<dbReference type="EMBL" id="VLKF01000001">
    <property type="protein sequence ID" value="TWH73985.1"/>
    <property type="molecule type" value="Genomic_DNA"/>
</dbReference>
<evidence type="ECO:0000259" key="1">
    <source>
        <dbReference type="Pfam" id="PF13460"/>
    </source>
</evidence>
<evidence type="ECO:0000313" key="3">
    <source>
        <dbReference type="Proteomes" id="UP000321490"/>
    </source>
</evidence>
<dbReference type="Gene3D" id="3.90.25.10">
    <property type="entry name" value="UDP-galactose 4-epimerase, domain 1"/>
    <property type="match status" value="1"/>
</dbReference>
<dbReference type="RefSeq" id="WP_153360169.1">
    <property type="nucleotide sequence ID" value="NZ_JABGDC010000078.1"/>
</dbReference>
<evidence type="ECO:0000313" key="2">
    <source>
        <dbReference type="EMBL" id="TWH73985.1"/>
    </source>
</evidence>
<comment type="caution">
    <text evidence="2">The sequence shown here is derived from an EMBL/GenBank/DDBJ whole genome shotgun (WGS) entry which is preliminary data.</text>
</comment>
<dbReference type="PANTHER" id="PTHR47129">
    <property type="entry name" value="QUINONE OXIDOREDUCTASE 2"/>
    <property type="match status" value="1"/>
</dbReference>
<dbReference type="AlphaFoldDB" id="A0A562ITH4"/>
<name>A0A562ITH4_9ACTN</name>
<dbReference type="InterPro" id="IPR016040">
    <property type="entry name" value="NAD(P)-bd_dom"/>
</dbReference>
<keyword evidence="3" id="KW-1185">Reference proteome</keyword>
<dbReference type="OrthoDB" id="5510591at2"/>
<dbReference type="Pfam" id="PF13460">
    <property type="entry name" value="NAD_binding_10"/>
    <property type="match status" value="1"/>
</dbReference>
<gene>
    <name evidence="2" type="ORF">JD78_02517</name>
</gene>
<accession>A0A562ITH4</accession>
<dbReference type="Proteomes" id="UP000321490">
    <property type="component" value="Unassembled WGS sequence"/>
</dbReference>
<feature type="domain" description="NAD(P)-binding" evidence="1">
    <location>
        <begin position="6"/>
        <end position="171"/>
    </location>
</feature>
<protein>
    <submittedName>
        <fullName evidence="2">NAD(P)H dehydrogenase (Quinone)</fullName>
    </submittedName>
</protein>
<dbReference type="InterPro" id="IPR052718">
    <property type="entry name" value="NmrA-type_oxidoreductase"/>
</dbReference>